<dbReference type="EMBL" id="JAKZGO010000009">
    <property type="protein sequence ID" value="MCH7414380.1"/>
    <property type="molecule type" value="Genomic_DNA"/>
</dbReference>
<proteinExistence type="predicted"/>
<reference evidence="1" key="1">
    <citation type="submission" date="2022-03" db="EMBL/GenBank/DDBJ databases">
        <title>De novo assembled genomes of Belliella spp. (Cyclobacteriaceae) strains.</title>
        <authorList>
            <person name="Szabo A."/>
            <person name="Korponai K."/>
            <person name="Felfoldi T."/>
        </authorList>
    </citation>
    <scope>NUCLEOTIDE SEQUENCE</scope>
    <source>
        <strain evidence="1">DSM 111903</strain>
    </source>
</reference>
<evidence type="ECO:0000313" key="2">
    <source>
        <dbReference type="Proteomes" id="UP001165430"/>
    </source>
</evidence>
<keyword evidence="2" id="KW-1185">Reference proteome</keyword>
<name>A0ABS9VD59_9BACT</name>
<dbReference type="Proteomes" id="UP001165430">
    <property type="component" value="Unassembled WGS sequence"/>
</dbReference>
<evidence type="ECO:0000313" key="1">
    <source>
        <dbReference type="EMBL" id="MCH7414380.1"/>
    </source>
</evidence>
<accession>A0ABS9VD59</accession>
<protein>
    <submittedName>
        <fullName evidence="1">Uncharacterized protein</fullName>
    </submittedName>
</protein>
<organism evidence="1 2">
    <name type="scientific">Belliella alkalica</name>
    <dbReference type="NCBI Taxonomy" id="1730871"/>
    <lineage>
        <taxon>Bacteria</taxon>
        <taxon>Pseudomonadati</taxon>
        <taxon>Bacteroidota</taxon>
        <taxon>Cytophagia</taxon>
        <taxon>Cytophagales</taxon>
        <taxon>Cyclobacteriaceae</taxon>
        <taxon>Belliella</taxon>
    </lineage>
</organism>
<sequence>MSNQVEIGFWEINIDTGAIKTSKSLNEFLEVNGNKCISSSRILELIPNRSERFKVLRNIKKSITHNKSFSEIINFRTFLGNEPIRISIVGKPMNIGNLNPKITGIALKYNDKIIADNQVNNSLQVPINNEKPSLDKNLKKLCNLTIKQKILLTEVRYHISHNVMNHVANLLGLYDIYLNLNNEFEKKEFVEYMGFSILKLNNELRLMYERIEEVDFS</sequence>
<dbReference type="RefSeq" id="WP_241412796.1">
    <property type="nucleotide sequence ID" value="NZ_JAKZGO010000009.1"/>
</dbReference>
<gene>
    <name evidence="1" type="ORF">MM213_12850</name>
</gene>
<comment type="caution">
    <text evidence="1">The sequence shown here is derived from an EMBL/GenBank/DDBJ whole genome shotgun (WGS) entry which is preliminary data.</text>
</comment>